<feature type="domain" description="Microcystin LR degradation protein MlrC C-terminal" evidence="1">
    <location>
        <begin position="158"/>
        <end position="316"/>
    </location>
</feature>
<dbReference type="AlphaFoldDB" id="A0A075H745"/>
<dbReference type="Pfam" id="PF07171">
    <property type="entry name" value="MlrC_C"/>
    <property type="match status" value="1"/>
</dbReference>
<dbReference type="EMBL" id="KF900886">
    <property type="protein sequence ID" value="AIF10287.1"/>
    <property type="molecule type" value="Genomic_DNA"/>
</dbReference>
<dbReference type="InterPro" id="IPR015995">
    <property type="entry name" value="MlrC_N"/>
</dbReference>
<protein>
    <submittedName>
        <fullName evidence="3">Uncharacterized protein</fullName>
    </submittedName>
</protein>
<proteinExistence type="predicted"/>
<dbReference type="Pfam" id="PF07364">
    <property type="entry name" value="DUF1485"/>
    <property type="match status" value="1"/>
</dbReference>
<name>A0A075H745_9ARCH</name>
<accession>A0A075H745</accession>
<sequence length="333" mass="36819">MAFITKRYPHYDSYLQGERSARALVRIAKGLYTPTTATRKPGVITPTVLQWTGHSPSMDIMERARRWESRERDVYISVAYGFPWADVPDVGATVHVMTNGDQILADRIADDMSDFIWRVREGLFGDIPARPEVATNRAVTAFVEGQTPIVLADYSDRSGDSTFTLQQVVEKPMSGVLVATIRDENVIEALVASNAQSGDLFSMEVGGFAAPSSGDPVKVDGTLTYFGPAFRYPQVAVVDFGDRNTVIITPALKQVIWLEEIEFGPLDPNDYDVFVLKSRVHFRRGFDESGYAKTIILVDAPGPFVGTNALEALPYENVTLTDHYPYGTPPGRN</sequence>
<reference evidence="3" key="1">
    <citation type="journal article" date="2014" name="Genome Biol. Evol.">
        <title>Pangenome evidence for extensive interdomain horizontal transfer affecting lineage core and shell genes in uncultured planktonic thaumarchaeota and euryarchaeota.</title>
        <authorList>
            <person name="Deschamps P."/>
            <person name="Zivanovic Y."/>
            <person name="Moreira D."/>
            <person name="Rodriguez-Valera F."/>
            <person name="Lopez-Garcia P."/>
        </authorList>
    </citation>
    <scope>NUCLEOTIDE SEQUENCE</scope>
</reference>
<evidence type="ECO:0000259" key="2">
    <source>
        <dbReference type="Pfam" id="PF07364"/>
    </source>
</evidence>
<evidence type="ECO:0000259" key="1">
    <source>
        <dbReference type="Pfam" id="PF07171"/>
    </source>
</evidence>
<organism evidence="3">
    <name type="scientific">uncultured marine thaumarchaeote KM3_44_H07</name>
    <dbReference type="NCBI Taxonomy" id="1456153"/>
    <lineage>
        <taxon>Archaea</taxon>
        <taxon>Nitrososphaerota</taxon>
        <taxon>environmental samples</taxon>
    </lineage>
</organism>
<dbReference type="InterPro" id="IPR010799">
    <property type="entry name" value="MlrC_C"/>
</dbReference>
<evidence type="ECO:0000313" key="3">
    <source>
        <dbReference type="EMBL" id="AIF10287.1"/>
    </source>
</evidence>
<feature type="domain" description="Microcystin LR degradation protein MlrC N-terminal" evidence="2">
    <location>
        <begin position="4"/>
        <end position="129"/>
    </location>
</feature>